<evidence type="ECO:0000256" key="7">
    <source>
        <dbReference type="ARBA" id="ARBA00023264"/>
    </source>
</evidence>
<keyword evidence="2" id="KW-0444">Lipid biosynthesis</keyword>
<feature type="region of interest" description="Disordered" evidence="10">
    <location>
        <begin position="311"/>
        <end position="347"/>
    </location>
</feature>
<keyword evidence="5" id="KW-0443">Lipid metabolism</keyword>
<feature type="compositionally biased region" description="Acidic residues" evidence="10">
    <location>
        <begin position="326"/>
        <end position="336"/>
    </location>
</feature>
<evidence type="ECO:0000256" key="9">
    <source>
        <dbReference type="ARBA" id="ARBA00026101"/>
    </source>
</evidence>
<dbReference type="GO" id="GO:0016779">
    <property type="term" value="F:nucleotidyltransferase activity"/>
    <property type="evidence" value="ECO:0007669"/>
    <property type="project" value="UniProtKB-KW"/>
</dbReference>
<dbReference type="CDD" id="cd02174">
    <property type="entry name" value="CCT"/>
    <property type="match status" value="1"/>
</dbReference>
<gene>
    <name evidence="13" type="primary">LOC108556883</name>
</gene>
<dbReference type="NCBIfam" id="TIGR00125">
    <property type="entry name" value="cyt_tran_rel"/>
    <property type="match status" value="1"/>
</dbReference>
<dbReference type="PANTHER" id="PTHR10739">
    <property type="entry name" value="CYTIDYLYLTRANSFERASE"/>
    <property type="match status" value="1"/>
</dbReference>
<dbReference type="InterPro" id="IPR045049">
    <property type="entry name" value="Pcy1-like"/>
</dbReference>
<keyword evidence="7" id="KW-1208">Phospholipid metabolism</keyword>
<evidence type="ECO:0000256" key="5">
    <source>
        <dbReference type="ARBA" id="ARBA00023098"/>
    </source>
</evidence>
<evidence type="ECO:0000256" key="10">
    <source>
        <dbReference type="SAM" id="MobiDB-lite"/>
    </source>
</evidence>
<dbReference type="SUPFAM" id="SSF52374">
    <property type="entry name" value="Nucleotidylyl transferase"/>
    <property type="match status" value="1"/>
</dbReference>
<dbReference type="InterPro" id="IPR041723">
    <property type="entry name" value="CCT"/>
</dbReference>
<evidence type="ECO:0000256" key="8">
    <source>
        <dbReference type="ARBA" id="ARBA00025706"/>
    </source>
</evidence>
<keyword evidence="12" id="KW-1185">Reference proteome</keyword>
<comment type="pathway">
    <text evidence="8">Phospholipid metabolism; phosphatidylcholine biosynthesis; phosphatidylcholine from phosphocholine: step 1/2.</text>
</comment>
<dbReference type="Pfam" id="PF01467">
    <property type="entry name" value="CTP_transf_like"/>
    <property type="match status" value="1"/>
</dbReference>
<sequence length="347" mass="40027">MLDLQTTTRPPTKHSTATMSRKRTRSRSEDNIYGQSKIQSLNLSFCDAALFSEDEGARKNLEQCDYSIKITKEMAERGESPRPIRVYADGAFDLFHQGHARILLQAKNCFPNVYLIVGVCSDKTLHRLKGRTVMDEEERYNAVRHCRYVDEVLRDAPWEHSEAFIAAHKIDFVAHDDIPYPSEDTEDIYAPLKKKGMFIATQRTEGVSTSDIVARIVRHYDVYARRNLARGYSAKELNISYLREKKFKFQNKMESLKDKSKELLGSIGERKDDIINKWEEKSKEFIDNFLMLFGRNRNKLKSILTGSRSRIMNAITPPGSPSRSYDDEDDDSDNEIIIEPPSKIRLT</sequence>
<dbReference type="RefSeq" id="XP_017768669.1">
    <property type="nucleotide sequence ID" value="XM_017913180.1"/>
</dbReference>
<reference evidence="13" key="1">
    <citation type="submission" date="2025-08" db="UniProtKB">
        <authorList>
            <consortium name="RefSeq"/>
        </authorList>
    </citation>
    <scope>IDENTIFICATION</scope>
    <source>
        <tissue evidence="13">Whole Larva</tissue>
    </source>
</reference>
<evidence type="ECO:0000256" key="2">
    <source>
        <dbReference type="ARBA" id="ARBA00022516"/>
    </source>
</evidence>
<dbReference type="InterPro" id="IPR004821">
    <property type="entry name" value="Cyt_trans-like"/>
</dbReference>
<dbReference type="Gene3D" id="3.40.50.620">
    <property type="entry name" value="HUPs"/>
    <property type="match status" value="1"/>
</dbReference>
<protein>
    <recommendedName>
        <fullName evidence="9">choline-phosphate cytidylyltransferase</fullName>
        <ecNumber evidence="9">2.7.7.15</ecNumber>
    </recommendedName>
</protein>
<evidence type="ECO:0000313" key="12">
    <source>
        <dbReference type="Proteomes" id="UP000695000"/>
    </source>
</evidence>
<name>A0ABM1M269_NICVS</name>
<dbReference type="InterPro" id="IPR014729">
    <property type="entry name" value="Rossmann-like_a/b/a_fold"/>
</dbReference>
<evidence type="ECO:0000256" key="6">
    <source>
        <dbReference type="ARBA" id="ARBA00023209"/>
    </source>
</evidence>
<feature type="compositionally biased region" description="Polar residues" evidence="10">
    <location>
        <begin position="1"/>
        <end position="19"/>
    </location>
</feature>
<evidence type="ECO:0000256" key="1">
    <source>
        <dbReference type="ARBA" id="ARBA00010101"/>
    </source>
</evidence>
<evidence type="ECO:0000313" key="13">
    <source>
        <dbReference type="RefSeq" id="XP_017768669.1"/>
    </source>
</evidence>
<dbReference type="GeneID" id="108556883"/>
<evidence type="ECO:0000256" key="4">
    <source>
        <dbReference type="ARBA" id="ARBA00022695"/>
    </source>
</evidence>
<feature type="domain" description="Cytidyltransferase-like" evidence="11">
    <location>
        <begin position="87"/>
        <end position="215"/>
    </location>
</feature>
<accession>A0ABM1M269</accession>
<feature type="region of interest" description="Disordered" evidence="10">
    <location>
        <begin position="1"/>
        <end position="31"/>
    </location>
</feature>
<keyword evidence="6" id="KW-0594">Phospholipid biosynthesis</keyword>
<organism evidence="12 13">
    <name type="scientific">Nicrophorus vespilloides</name>
    <name type="common">Boreal carrion beetle</name>
    <dbReference type="NCBI Taxonomy" id="110193"/>
    <lineage>
        <taxon>Eukaryota</taxon>
        <taxon>Metazoa</taxon>
        <taxon>Ecdysozoa</taxon>
        <taxon>Arthropoda</taxon>
        <taxon>Hexapoda</taxon>
        <taxon>Insecta</taxon>
        <taxon>Pterygota</taxon>
        <taxon>Neoptera</taxon>
        <taxon>Endopterygota</taxon>
        <taxon>Coleoptera</taxon>
        <taxon>Polyphaga</taxon>
        <taxon>Staphyliniformia</taxon>
        <taxon>Silphidae</taxon>
        <taxon>Nicrophorinae</taxon>
        <taxon>Nicrophorus</taxon>
    </lineage>
</organism>
<dbReference type="PANTHER" id="PTHR10739:SF13">
    <property type="entry name" value="CHOLINE-PHOSPHATE CYTIDYLYLTRANSFERASE"/>
    <property type="match status" value="1"/>
</dbReference>
<proteinExistence type="inferred from homology"/>
<comment type="similarity">
    <text evidence="1">Belongs to the cytidylyltransferase family.</text>
</comment>
<evidence type="ECO:0000256" key="3">
    <source>
        <dbReference type="ARBA" id="ARBA00022679"/>
    </source>
</evidence>
<keyword evidence="4 13" id="KW-0548">Nucleotidyltransferase</keyword>
<dbReference type="EC" id="2.7.7.15" evidence="9"/>
<keyword evidence="3" id="KW-0808">Transferase</keyword>
<dbReference type="Proteomes" id="UP000695000">
    <property type="component" value="Unplaced"/>
</dbReference>
<evidence type="ECO:0000259" key="11">
    <source>
        <dbReference type="Pfam" id="PF01467"/>
    </source>
</evidence>